<evidence type="ECO:0000313" key="1">
    <source>
        <dbReference type="EMBL" id="MCA9758709.1"/>
    </source>
</evidence>
<dbReference type="Proteomes" id="UP000739538">
    <property type="component" value="Unassembled WGS sequence"/>
</dbReference>
<gene>
    <name evidence="1" type="ORF">KDA27_23150</name>
</gene>
<protein>
    <recommendedName>
        <fullName evidence="3">Outer membrane protein beta-barrel domain-containing protein</fullName>
    </recommendedName>
</protein>
<dbReference type="EMBL" id="JAGQHS010000203">
    <property type="protein sequence ID" value="MCA9758709.1"/>
    <property type="molecule type" value="Genomic_DNA"/>
</dbReference>
<evidence type="ECO:0008006" key="3">
    <source>
        <dbReference type="Google" id="ProtNLM"/>
    </source>
</evidence>
<reference evidence="1" key="2">
    <citation type="journal article" date="2021" name="Microbiome">
        <title>Successional dynamics and alternative stable states in a saline activated sludge microbial community over 9 years.</title>
        <authorList>
            <person name="Wang Y."/>
            <person name="Ye J."/>
            <person name="Ju F."/>
            <person name="Liu L."/>
            <person name="Boyd J.A."/>
            <person name="Deng Y."/>
            <person name="Parks D.H."/>
            <person name="Jiang X."/>
            <person name="Yin X."/>
            <person name="Woodcroft B.J."/>
            <person name="Tyson G.W."/>
            <person name="Hugenholtz P."/>
            <person name="Polz M.F."/>
            <person name="Zhang T."/>
        </authorList>
    </citation>
    <scope>NUCLEOTIDE SEQUENCE</scope>
    <source>
        <strain evidence="1">HKST-UBA02</strain>
    </source>
</reference>
<proteinExistence type="predicted"/>
<dbReference type="AlphaFoldDB" id="A0A956NGU3"/>
<accession>A0A956NGU3</accession>
<sequence>MSIDFRASSLAPRVARALFVGVVLFVLFFVPGTSPARASKTGPAERPASRWEFLMSSGAFLPVGAQHGTISSGALSTAQLSYVVRPFMALSATVGWARSRDLTTADDSALDLFSYDIGSEVRTRDLQMSDRITLRSFVGGGIGVRSYDSRQNGRTSLHALAAYGSFGGELGAGRVRLRLDARDYVTHSKPLGSRGESETRSELALTAGVRLVSR</sequence>
<comment type="caution">
    <text evidence="1">The sequence shown here is derived from an EMBL/GenBank/DDBJ whole genome shotgun (WGS) entry which is preliminary data.</text>
</comment>
<organism evidence="1 2">
    <name type="scientific">Eiseniibacteriota bacterium</name>
    <dbReference type="NCBI Taxonomy" id="2212470"/>
    <lineage>
        <taxon>Bacteria</taxon>
        <taxon>Candidatus Eiseniibacteriota</taxon>
    </lineage>
</organism>
<name>A0A956NGU3_UNCEI</name>
<reference evidence="1" key="1">
    <citation type="submission" date="2020-04" db="EMBL/GenBank/DDBJ databases">
        <authorList>
            <person name="Zhang T."/>
        </authorList>
    </citation>
    <scope>NUCLEOTIDE SEQUENCE</scope>
    <source>
        <strain evidence="1">HKST-UBA02</strain>
    </source>
</reference>
<evidence type="ECO:0000313" key="2">
    <source>
        <dbReference type="Proteomes" id="UP000739538"/>
    </source>
</evidence>